<accession>A0ABP9PLV5</accession>
<dbReference type="Gene3D" id="1.10.10.10">
    <property type="entry name" value="Winged helix-like DNA-binding domain superfamily/Winged helix DNA-binding domain"/>
    <property type="match status" value="1"/>
</dbReference>
<dbReference type="Pfam" id="PF12802">
    <property type="entry name" value="MarR_2"/>
    <property type="match status" value="1"/>
</dbReference>
<proteinExistence type="predicted"/>
<evidence type="ECO:0000313" key="2">
    <source>
        <dbReference type="EMBL" id="GAA5148746.1"/>
    </source>
</evidence>
<evidence type="ECO:0000259" key="1">
    <source>
        <dbReference type="Pfam" id="PF12802"/>
    </source>
</evidence>
<organism evidence="2 3">
    <name type="scientific">Pseudonocardia eucalypti</name>
    <dbReference type="NCBI Taxonomy" id="648755"/>
    <lineage>
        <taxon>Bacteria</taxon>
        <taxon>Bacillati</taxon>
        <taxon>Actinomycetota</taxon>
        <taxon>Actinomycetes</taxon>
        <taxon>Pseudonocardiales</taxon>
        <taxon>Pseudonocardiaceae</taxon>
        <taxon>Pseudonocardia</taxon>
    </lineage>
</organism>
<dbReference type="Proteomes" id="UP001428817">
    <property type="component" value="Unassembled WGS sequence"/>
</dbReference>
<protein>
    <submittedName>
        <fullName evidence="2">MarR family transcriptional regulator</fullName>
    </submittedName>
</protein>
<dbReference type="InterPro" id="IPR036388">
    <property type="entry name" value="WH-like_DNA-bd_sf"/>
</dbReference>
<name>A0ABP9PLV5_9PSEU</name>
<dbReference type="SUPFAM" id="SSF46785">
    <property type="entry name" value="Winged helix' DNA-binding domain"/>
    <property type="match status" value="1"/>
</dbReference>
<evidence type="ECO:0000313" key="3">
    <source>
        <dbReference type="Proteomes" id="UP001428817"/>
    </source>
</evidence>
<sequence length="94" mass="10219">MLTAHGRTLVAIAQDPDARMRDLAAVIGVTERTVQAIVADLEAAGYVTHTRVGRRNSYTVDETRPFRHPAQDGHLVGPLLDLLAGHASHEQLTQ</sequence>
<comment type="caution">
    <text evidence="2">The sequence shown here is derived from an EMBL/GenBank/DDBJ whole genome shotgun (WGS) entry which is preliminary data.</text>
</comment>
<gene>
    <name evidence="2" type="ORF">GCM10023321_11520</name>
</gene>
<dbReference type="InterPro" id="IPR000835">
    <property type="entry name" value="HTH_MarR-typ"/>
</dbReference>
<feature type="domain" description="HTH marR-type" evidence="1">
    <location>
        <begin position="4"/>
        <end position="52"/>
    </location>
</feature>
<keyword evidence="3" id="KW-1185">Reference proteome</keyword>
<reference evidence="3" key="1">
    <citation type="journal article" date="2019" name="Int. J. Syst. Evol. Microbiol.">
        <title>The Global Catalogue of Microorganisms (GCM) 10K type strain sequencing project: providing services to taxonomists for standard genome sequencing and annotation.</title>
        <authorList>
            <consortium name="The Broad Institute Genomics Platform"/>
            <consortium name="The Broad Institute Genome Sequencing Center for Infectious Disease"/>
            <person name="Wu L."/>
            <person name="Ma J."/>
        </authorList>
    </citation>
    <scope>NUCLEOTIDE SEQUENCE [LARGE SCALE GENOMIC DNA]</scope>
    <source>
        <strain evidence="3">JCM 18303</strain>
    </source>
</reference>
<dbReference type="InterPro" id="IPR036390">
    <property type="entry name" value="WH_DNA-bd_sf"/>
</dbReference>
<dbReference type="EMBL" id="BAABJP010000004">
    <property type="protein sequence ID" value="GAA5148746.1"/>
    <property type="molecule type" value="Genomic_DNA"/>
</dbReference>